<dbReference type="Proteomes" id="UP000070371">
    <property type="component" value="Chromosome"/>
</dbReference>
<dbReference type="STRING" id="1579316.RC74_00930"/>
<reference evidence="1 2" key="1">
    <citation type="submission" date="2016-02" db="EMBL/GenBank/DDBJ databases">
        <title>Complete genome sequence of Halocynthiibacter arcticus PAMC 20958t from arctic marine sediment.</title>
        <authorList>
            <person name="Lee Y.M."/>
            <person name="Baek K."/>
            <person name="Lee H.K."/>
            <person name="Shin S.C."/>
        </authorList>
    </citation>
    <scope>NUCLEOTIDE SEQUENCE [LARGE SCALE GENOMIC DNA]</scope>
    <source>
        <strain evidence="1">PAMC 20958</strain>
    </source>
</reference>
<protein>
    <recommendedName>
        <fullName evidence="3">Excalibur calcium-binding domain-containing protein</fullName>
    </recommendedName>
</protein>
<evidence type="ECO:0008006" key="3">
    <source>
        <dbReference type="Google" id="ProtNLM"/>
    </source>
</evidence>
<keyword evidence="2" id="KW-1185">Reference proteome</keyword>
<dbReference type="KEGG" id="hat:RC74_00930"/>
<evidence type="ECO:0000313" key="1">
    <source>
        <dbReference type="EMBL" id="AML50032.1"/>
    </source>
</evidence>
<evidence type="ECO:0000313" key="2">
    <source>
        <dbReference type="Proteomes" id="UP000070371"/>
    </source>
</evidence>
<gene>
    <name evidence="1" type="ORF">RC74_00930</name>
</gene>
<accession>A0A126UVD3</accession>
<dbReference type="OrthoDB" id="7951357at2"/>
<dbReference type="AlphaFoldDB" id="A0A126UVD3"/>
<organism evidence="1 2">
    <name type="scientific">Falsihalocynthiibacter arcticus</name>
    <dbReference type="NCBI Taxonomy" id="1579316"/>
    <lineage>
        <taxon>Bacteria</taxon>
        <taxon>Pseudomonadati</taxon>
        <taxon>Pseudomonadota</taxon>
        <taxon>Alphaproteobacteria</taxon>
        <taxon>Rhodobacterales</taxon>
        <taxon>Roseobacteraceae</taxon>
        <taxon>Falsihalocynthiibacter</taxon>
    </lineage>
</organism>
<sequence>MIALLGLVACQSGVPDSGVGFDDFEGYNYNTAQALQGSPVQAGVISDEDVGSSNISLALEEAVKQTPDLNGAPSQPQASRTGISDEQSFKAVAARETIASDAERLAEQRAQYQVINPTALPSRTSTSSATAVIAFALGTTNSVGESIYARSGRYSQEKYTKACSKYLTSNDAQEAFLQNGGPQKDSKGIDPDGDGFACAWTPAPFRAARGG</sequence>
<proteinExistence type="predicted"/>
<name>A0A126UVD3_9RHOB</name>
<dbReference type="EMBL" id="CP014327">
    <property type="protein sequence ID" value="AML50032.1"/>
    <property type="molecule type" value="Genomic_DNA"/>
</dbReference>